<accession>A0AAE1JAQ6</accession>
<reference evidence="4" key="1">
    <citation type="submission" date="2023-10" db="EMBL/GenBank/DDBJ databases">
        <title>Chromosome-level genome of the transformable northern wattle, Acacia crassicarpa.</title>
        <authorList>
            <person name="Massaro I."/>
            <person name="Sinha N.R."/>
            <person name="Poethig S."/>
            <person name="Leichty A.R."/>
        </authorList>
    </citation>
    <scope>NUCLEOTIDE SEQUENCE</scope>
    <source>
        <strain evidence="4">Acra3RX</strain>
        <tissue evidence="4">Leaf</tissue>
    </source>
</reference>
<name>A0AAE1JAQ6_9FABA</name>
<dbReference type="InterPro" id="IPR050481">
    <property type="entry name" value="UDP-glycosyltransf_plant"/>
</dbReference>
<evidence type="ECO:0000256" key="1">
    <source>
        <dbReference type="ARBA" id="ARBA00009995"/>
    </source>
</evidence>
<dbReference type="Proteomes" id="UP001293593">
    <property type="component" value="Unassembled WGS sequence"/>
</dbReference>
<dbReference type="AlphaFoldDB" id="A0AAE1JAQ6"/>
<dbReference type="InterPro" id="IPR002213">
    <property type="entry name" value="UDP_glucos_trans"/>
</dbReference>
<keyword evidence="3" id="KW-0808">Transferase</keyword>
<proteinExistence type="inferred from homology"/>
<keyword evidence="5" id="KW-1185">Reference proteome</keyword>
<evidence type="ECO:0000313" key="5">
    <source>
        <dbReference type="Proteomes" id="UP001293593"/>
    </source>
</evidence>
<dbReference type="EMBL" id="JAWXYG010000007">
    <property type="protein sequence ID" value="KAK4266880.1"/>
    <property type="molecule type" value="Genomic_DNA"/>
</dbReference>
<keyword evidence="2" id="KW-0328">Glycosyltransferase</keyword>
<dbReference type="CDD" id="cd03784">
    <property type="entry name" value="GT1_Gtf-like"/>
    <property type="match status" value="1"/>
</dbReference>
<protein>
    <recommendedName>
        <fullName evidence="6">UDP-rhamnose:rhamnosyltransferase 1</fullName>
    </recommendedName>
</protein>
<gene>
    <name evidence="4" type="ORF">QN277_023744</name>
</gene>
<sequence>MAKEVHVVMLPWSAFGHMMPCFQLSIALAKFGVRVSFVSTPRNIERLPQVPLDLASLITLVGLPLPKLPNGDLPEGAEASLDIPFEKIPQLKMAYDLLQEPFQKFVADQSPDWIIIEFMSHWIFDFSRELNIPVLYFSAFSAATTSFTGPPEYLSGEAREKVWPTMESLLTPPPWINFPSTVAHKKHEACPVFKFFFGSNGTQYSDVERLAKVMKNSQAILLRTCNEFEGPYLDLLKELHGKPVIPTGFLPPEMPEKTQINGQAWKDIFKWLDDQKPKSVVFVGFGSECKLNKEQVHEIAHGLELSNMPFIWALRKPEWAKDETEVLPAGFGSRTRGRGVVSLGWAPQMQILSHESIGGSLFHAGWGSMIEILGFGHSLVLLPMIIDQGLNARLLVEKGLGVEIERAEDGSFSREDIAKALNTAMVLEEGEALRARAREAGAIIRDMDLQYQHYIGQLVHFLKSHNAK</sequence>
<evidence type="ECO:0008006" key="6">
    <source>
        <dbReference type="Google" id="ProtNLM"/>
    </source>
</evidence>
<dbReference type="GO" id="GO:0035251">
    <property type="term" value="F:UDP-glucosyltransferase activity"/>
    <property type="evidence" value="ECO:0007669"/>
    <property type="project" value="InterPro"/>
</dbReference>
<dbReference type="PANTHER" id="PTHR48049:SF57">
    <property type="entry name" value="UDP-GLYCOSYLTRANSFERASE 91C1-LIKE"/>
    <property type="match status" value="1"/>
</dbReference>
<dbReference type="FunFam" id="3.40.50.2000:FF:000037">
    <property type="entry name" value="Glycosyltransferase"/>
    <property type="match status" value="1"/>
</dbReference>
<dbReference type="SUPFAM" id="SSF53756">
    <property type="entry name" value="UDP-Glycosyltransferase/glycogen phosphorylase"/>
    <property type="match status" value="1"/>
</dbReference>
<evidence type="ECO:0000256" key="3">
    <source>
        <dbReference type="ARBA" id="ARBA00022679"/>
    </source>
</evidence>
<dbReference type="PANTHER" id="PTHR48049">
    <property type="entry name" value="GLYCOSYLTRANSFERASE"/>
    <property type="match status" value="1"/>
</dbReference>
<comment type="caution">
    <text evidence="4">The sequence shown here is derived from an EMBL/GenBank/DDBJ whole genome shotgun (WGS) entry which is preliminary data.</text>
</comment>
<dbReference type="Gene3D" id="3.40.50.2000">
    <property type="entry name" value="Glycogen Phosphorylase B"/>
    <property type="match status" value="2"/>
</dbReference>
<organism evidence="4 5">
    <name type="scientific">Acacia crassicarpa</name>
    <name type="common">northern wattle</name>
    <dbReference type="NCBI Taxonomy" id="499986"/>
    <lineage>
        <taxon>Eukaryota</taxon>
        <taxon>Viridiplantae</taxon>
        <taxon>Streptophyta</taxon>
        <taxon>Embryophyta</taxon>
        <taxon>Tracheophyta</taxon>
        <taxon>Spermatophyta</taxon>
        <taxon>Magnoliopsida</taxon>
        <taxon>eudicotyledons</taxon>
        <taxon>Gunneridae</taxon>
        <taxon>Pentapetalae</taxon>
        <taxon>rosids</taxon>
        <taxon>fabids</taxon>
        <taxon>Fabales</taxon>
        <taxon>Fabaceae</taxon>
        <taxon>Caesalpinioideae</taxon>
        <taxon>mimosoid clade</taxon>
        <taxon>Acacieae</taxon>
        <taxon>Acacia</taxon>
    </lineage>
</organism>
<evidence type="ECO:0000256" key="2">
    <source>
        <dbReference type="ARBA" id="ARBA00022676"/>
    </source>
</evidence>
<comment type="similarity">
    <text evidence="1">Belongs to the UDP-glycosyltransferase family.</text>
</comment>
<dbReference type="Pfam" id="PF00201">
    <property type="entry name" value="UDPGT"/>
    <property type="match status" value="1"/>
</dbReference>
<evidence type="ECO:0000313" key="4">
    <source>
        <dbReference type="EMBL" id="KAK4266880.1"/>
    </source>
</evidence>